<evidence type="ECO:0000313" key="7">
    <source>
        <dbReference type="EMBL" id="RJP20148.1"/>
    </source>
</evidence>
<dbReference type="Gene3D" id="3.40.1370.10">
    <property type="match status" value="1"/>
</dbReference>
<dbReference type="PANTHER" id="PTHR10746">
    <property type="entry name" value="50S RIBOSOMAL PROTEIN L4"/>
    <property type="match status" value="1"/>
</dbReference>
<dbReference type="GO" id="GO:0019843">
    <property type="term" value="F:rRNA binding"/>
    <property type="evidence" value="ECO:0007669"/>
    <property type="project" value="UniProtKB-UniRule"/>
</dbReference>
<feature type="region of interest" description="Disordered" evidence="6">
    <location>
        <begin position="47"/>
        <end position="93"/>
    </location>
</feature>
<dbReference type="Proteomes" id="UP000265882">
    <property type="component" value="Unassembled WGS sequence"/>
</dbReference>
<organism evidence="7 8">
    <name type="scientific">Abyssobacteria bacterium (strain SURF_5)</name>
    <dbReference type="NCBI Taxonomy" id="2093360"/>
    <lineage>
        <taxon>Bacteria</taxon>
        <taxon>Pseudomonadati</taxon>
        <taxon>Candidatus Hydrogenedentota</taxon>
        <taxon>Candidatus Abyssobacteria</taxon>
    </lineage>
</organism>
<dbReference type="PANTHER" id="PTHR10746:SF6">
    <property type="entry name" value="LARGE RIBOSOMAL SUBUNIT PROTEIN UL4M"/>
    <property type="match status" value="1"/>
</dbReference>
<evidence type="ECO:0000256" key="2">
    <source>
        <dbReference type="ARBA" id="ARBA00022980"/>
    </source>
</evidence>
<name>A0A3A4NGZ6_ABYX5</name>
<evidence type="ECO:0000256" key="6">
    <source>
        <dbReference type="SAM" id="MobiDB-lite"/>
    </source>
</evidence>
<protein>
    <recommendedName>
        <fullName evidence="4 5">Large ribosomal subunit protein uL4</fullName>
    </recommendedName>
</protein>
<proteinExistence type="inferred from homology"/>
<comment type="subunit">
    <text evidence="5">Part of the 50S ribosomal subunit.</text>
</comment>
<evidence type="ECO:0000256" key="4">
    <source>
        <dbReference type="ARBA" id="ARBA00035244"/>
    </source>
</evidence>
<comment type="function">
    <text evidence="5">One of the primary rRNA binding proteins, this protein initially binds near the 5'-end of the 23S rRNA. It is important during the early stages of 50S assembly. It makes multiple contacts with different domains of the 23S rRNA in the assembled 50S subunit and ribosome.</text>
</comment>
<dbReference type="InterPro" id="IPR002136">
    <property type="entry name" value="Ribosomal_uL4"/>
</dbReference>
<keyword evidence="5" id="KW-0694">RNA-binding</keyword>
<keyword evidence="5" id="KW-0699">rRNA-binding</keyword>
<keyword evidence="3 5" id="KW-0687">Ribonucleoprotein</keyword>
<comment type="function">
    <text evidence="5">Forms part of the polypeptide exit tunnel.</text>
</comment>
<evidence type="ECO:0000256" key="1">
    <source>
        <dbReference type="ARBA" id="ARBA00010528"/>
    </source>
</evidence>
<dbReference type="HAMAP" id="MF_01328_B">
    <property type="entry name" value="Ribosomal_uL4_B"/>
    <property type="match status" value="1"/>
</dbReference>
<evidence type="ECO:0000256" key="3">
    <source>
        <dbReference type="ARBA" id="ARBA00023274"/>
    </source>
</evidence>
<dbReference type="AlphaFoldDB" id="A0A3A4NGZ6"/>
<dbReference type="SUPFAM" id="SSF52166">
    <property type="entry name" value="Ribosomal protein L4"/>
    <property type="match status" value="1"/>
</dbReference>
<keyword evidence="2 5" id="KW-0689">Ribosomal protein</keyword>
<dbReference type="EMBL" id="QZKU01000079">
    <property type="protein sequence ID" value="RJP20148.1"/>
    <property type="molecule type" value="Genomic_DNA"/>
</dbReference>
<sequence>MAESVLYATNGSQLGTIELSDDIFGQRPNEAVVHQVVVAQQAGLRQGTADTKERGEVAGSTKKLWRQKGTGRARVGSGKSPHWRGGGTAFGPHPRDYSQALPKKMRRGALVSLLADRLQEGRLFVLNELKLDTPKTKELLTILRRLNIMKSCLIVTEAPDKNVRLSARNIPGVDQAYVDSLSALDVICHENLVLTRTALELLEKKLS</sequence>
<dbReference type="GO" id="GO:0003735">
    <property type="term" value="F:structural constituent of ribosome"/>
    <property type="evidence" value="ECO:0007669"/>
    <property type="project" value="InterPro"/>
</dbReference>
<gene>
    <name evidence="5" type="primary">rplD</name>
    <name evidence="7" type="ORF">C4520_11825</name>
</gene>
<reference evidence="7 8" key="1">
    <citation type="journal article" date="2017" name="ISME J.">
        <title>Energy and carbon metabolisms in a deep terrestrial subsurface fluid microbial community.</title>
        <authorList>
            <person name="Momper L."/>
            <person name="Jungbluth S.P."/>
            <person name="Lee M.D."/>
            <person name="Amend J.P."/>
        </authorList>
    </citation>
    <scope>NUCLEOTIDE SEQUENCE [LARGE SCALE GENOMIC DNA]</scope>
    <source>
        <strain evidence="7">SURF_5</strain>
    </source>
</reference>
<dbReference type="NCBIfam" id="TIGR03953">
    <property type="entry name" value="rplD_bact"/>
    <property type="match status" value="1"/>
</dbReference>
<evidence type="ECO:0000313" key="8">
    <source>
        <dbReference type="Proteomes" id="UP000265882"/>
    </source>
</evidence>
<evidence type="ECO:0000256" key="5">
    <source>
        <dbReference type="HAMAP-Rule" id="MF_01328"/>
    </source>
</evidence>
<dbReference type="Pfam" id="PF00573">
    <property type="entry name" value="Ribosomal_L4"/>
    <property type="match status" value="1"/>
</dbReference>
<dbReference type="GO" id="GO:0005840">
    <property type="term" value="C:ribosome"/>
    <property type="evidence" value="ECO:0007669"/>
    <property type="project" value="UniProtKB-KW"/>
</dbReference>
<accession>A0A3A4NGZ6</accession>
<dbReference type="InterPro" id="IPR023574">
    <property type="entry name" value="Ribosomal_uL4_dom_sf"/>
</dbReference>
<comment type="similarity">
    <text evidence="1 5">Belongs to the universal ribosomal protein uL4 family.</text>
</comment>
<dbReference type="GO" id="GO:0006412">
    <property type="term" value="P:translation"/>
    <property type="evidence" value="ECO:0007669"/>
    <property type="project" value="UniProtKB-UniRule"/>
</dbReference>
<dbReference type="GO" id="GO:1990904">
    <property type="term" value="C:ribonucleoprotein complex"/>
    <property type="evidence" value="ECO:0007669"/>
    <property type="project" value="UniProtKB-KW"/>
</dbReference>
<comment type="caution">
    <text evidence="7">The sequence shown here is derived from an EMBL/GenBank/DDBJ whole genome shotgun (WGS) entry which is preliminary data.</text>
</comment>
<dbReference type="InterPro" id="IPR013005">
    <property type="entry name" value="Ribosomal_uL4-like"/>
</dbReference>